<dbReference type="InterPro" id="IPR028896">
    <property type="entry name" value="GcvT/YgfZ/DmdA"/>
</dbReference>
<dbReference type="Gene3D" id="4.10.1250.10">
    <property type="entry name" value="Aminomethyltransferase fragment"/>
    <property type="match status" value="1"/>
</dbReference>
<evidence type="ECO:0000256" key="7">
    <source>
        <dbReference type="HAMAP-Rule" id="MF_00259"/>
    </source>
</evidence>
<protein>
    <recommendedName>
        <fullName evidence="2 7">Aminomethyltransferase</fullName>
        <ecNumber evidence="2 7">2.1.2.10</ecNumber>
    </recommendedName>
    <alternativeName>
        <fullName evidence="5 7">Glycine cleavage system T protein</fullName>
    </alternativeName>
</protein>
<keyword evidence="3 7" id="KW-0032">Aminotransferase</keyword>
<feature type="domain" description="Aminomethyltransferase C-terminal" evidence="10">
    <location>
        <begin position="286"/>
        <end position="363"/>
    </location>
</feature>
<dbReference type="GO" id="GO:0019464">
    <property type="term" value="P:glycine decarboxylation via glycine cleavage system"/>
    <property type="evidence" value="ECO:0007669"/>
    <property type="project" value="UniProtKB-UniRule"/>
</dbReference>
<proteinExistence type="inferred from homology"/>
<dbReference type="GO" id="GO:0008483">
    <property type="term" value="F:transaminase activity"/>
    <property type="evidence" value="ECO:0007669"/>
    <property type="project" value="UniProtKB-KW"/>
</dbReference>
<gene>
    <name evidence="7 11" type="primary">gcvT</name>
    <name evidence="11" type="ORF">CLIT_20c00540</name>
</gene>
<dbReference type="EC" id="2.1.2.10" evidence="2 7"/>
<evidence type="ECO:0000256" key="3">
    <source>
        <dbReference type="ARBA" id="ARBA00022576"/>
    </source>
</evidence>
<evidence type="ECO:0000256" key="5">
    <source>
        <dbReference type="ARBA" id="ARBA00031395"/>
    </source>
</evidence>
<dbReference type="InterPro" id="IPR006223">
    <property type="entry name" value="GcvT"/>
</dbReference>
<dbReference type="GO" id="GO:0008168">
    <property type="term" value="F:methyltransferase activity"/>
    <property type="evidence" value="ECO:0007669"/>
    <property type="project" value="UniProtKB-KW"/>
</dbReference>
<dbReference type="AlphaFoldDB" id="A0A069RBG0"/>
<dbReference type="SUPFAM" id="SSF103025">
    <property type="entry name" value="Folate-binding domain"/>
    <property type="match status" value="1"/>
</dbReference>
<dbReference type="FunFam" id="3.30.70.1400:FF:000001">
    <property type="entry name" value="Aminomethyltransferase"/>
    <property type="match status" value="1"/>
</dbReference>
<dbReference type="Gene3D" id="2.40.30.110">
    <property type="entry name" value="Aminomethyltransferase beta-barrel domains"/>
    <property type="match status" value="1"/>
</dbReference>
<dbReference type="GO" id="GO:0005960">
    <property type="term" value="C:glycine cleavage complex"/>
    <property type="evidence" value="ECO:0007669"/>
    <property type="project" value="InterPro"/>
</dbReference>
<name>A0A069RBG0_PEPLI</name>
<dbReference type="InterPro" id="IPR029043">
    <property type="entry name" value="GcvT/YgfZ_C"/>
</dbReference>
<dbReference type="InterPro" id="IPR006222">
    <property type="entry name" value="GCVT_N"/>
</dbReference>
<evidence type="ECO:0000256" key="1">
    <source>
        <dbReference type="ARBA" id="ARBA00008609"/>
    </source>
</evidence>
<dbReference type="eggNOG" id="COG0404">
    <property type="taxonomic scope" value="Bacteria"/>
</dbReference>
<comment type="caution">
    <text evidence="11">The sequence shown here is derived from an EMBL/GenBank/DDBJ whole genome shotgun (WGS) entry which is preliminary data.</text>
</comment>
<evidence type="ECO:0000313" key="12">
    <source>
        <dbReference type="Proteomes" id="UP000027946"/>
    </source>
</evidence>
<dbReference type="Gene3D" id="3.30.70.1400">
    <property type="entry name" value="Aminomethyltransferase beta-barrel domains"/>
    <property type="match status" value="1"/>
</dbReference>
<evidence type="ECO:0000256" key="4">
    <source>
        <dbReference type="ARBA" id="ARBA00022679"/>
    </source>
</evidence>
<dbReference type="InterPro" id="IPR013977">
    <property type="entry name" value="GcvT_C"/>
</dbReference>
<dbReference type="Pfam" id="PF01571">
    <property type="entry name" value="GCV_T"/>
    <property type="match status" value="1"/>
</dbReference>
<sequence length="369" mass="41100">MENVKKTPMYELHKKYGGKMIEFCGWALPVQYEGINAEHEAVRTNAGMFDVSHMGEVEVKGKGATDFIQNLVANDVKVLEDNQALYTHMCYPDGGTVDDLLVYKYTNDDYLLVINASNVEKDYSWMVENTKGFDVETKNISDDIAEIALQGPKAQEILQKLTDTNLDEVKFFYCKKDVNIAGANCMISRTGYTGEDGFEIYTSNDSAADVWEKIMEAGKDEGLKPAGLGCRDTLRFEVALPLYGQELDKDISPLEAGLGFFVKLDIEDDFIGKDALKKQKADGLTRKIVGFELKGKGIPRHGYDVLSNGEKIGFVTTGYQSPSTGRLVGLAMVDIAHAELGSEIEIQIRKKVVPAEVVKKRFYNKSYKK</sequence>
<dbReference type="GO" id="GO:0032259">
    <property type="term" value="P:methylation"/>
    <property type="evidence" value="ECO:0007669"/>
    <property type="project" value="UniProtKB-KW"/>
</dbReference>
<dbReference type="SUPFAM" id="SSF101790">
    <property type="entry name" value="Aminomethyltransferase beta-barrel domain"/>
    <property type="match status" value="1"/>
</dbReference>
<reference evidence="11 12" key="1">
    <citation type="submission" date="2014-03" db="EMBL/GenBank/DDBJ databases">
        <title>Genome sequence of Clostridium litorale W6, DSM 5388.</title>
        <authorList>
            <person name="Poehlein A."/>
            <person name="Jagirdar A."/>
            <person name="Khonsari B."/>
            <person name="Chibani C.M."/>
            <person name="Gutierrez Gutierrez D.A."/>
            <person name="Davydova E."/>
            <person name="Alghaithi H.S."/>
            <person name="Nair K.P."/>
            <person name="Dhamotharan K."/>
            <person name="Chandran L."/>
            <person name="G W."/>
            <person name="Daniel R."/>
        </authorList>
    </citation>
    <scope>NUCLEOTIDE SEQUENCE [LARGE SCALE GENOMIC DNA]</scope>
    <source>
        <strain evidence="11 12">W6</strain>
    </source>
</reference>
<evidence type="ECO:0000259" key="10">
    <source>
        <dbReference type="Pfam" id="PF08669"/>
    </source>
</evidence>
<dbReference type="GO" id="GO:0004047">
    <property type="term" value="F:aminomethyltransferase activity"/>
    <property type="evidence" value="ECO:0007669"/>
    <property type="project" value="UniProtKB-UniRule"/>
</dbReference>
<dbReference type="HAMAP" id="MF_00259">
    <property type="entry name" value="GcvT"/>
    <property type="match status" value="1"/>
</dbReference>
<feature type="domain" description="GCVT N-terminal" evidence="9">
    <location>
        <begin position="9"/>
        <end position="265"/>
    </location>
</feature>
<dbReference type="STRING" id="1121324.CLIT_20c00540"/>
<dbReference type="NCBIfam" id="NF001567">
    <property type="entry name" value="PRK00389.1"/>
    <property type="match status" value="1"/>
</dbReference>
<dbReference type="NCBIfam" id="TIGR00528">
    <property type="entry name" value="gcvT"/>
    <property type="match status" value="1"/>
</dbReference>
<evidence type="ECO:0000256" key="2">
    <source>
        <dbReference type="ARBA" id="ARBA00012616"/>
    </source>
</evidence>
<evidence type="ECO:0000256" key="6">
    <source>
        <dbReference type="ARBA" id="ARBA00047665"/>
    </source>
</evidence>
<dbReference type="InterPro" id="IPR027266">
    <property type="entry name" value="TrmE/GcvT-like"/>
</dbReference>
<dbReference type="PANTHER" id="PTHR43757">
    <property type="entry name" value="AMINOMETHYLTRANSFERASE"/>
    <property type="match status" value="1"/>
</dbReference>
<feature type="binding site" evidence="8">
    <location>
        <position position="199"/>
    </location>
    <ligand>
        <name>substrate</name>
    </ligand>
</feature>
<dbReference type="Proteomes" id="UP000027946">
    <property type="component" value="Unassembled WGS sequence"/>
</dbReference>
<dbReference type="FunFam" id="2.40.30.110:FF:000003">
    <property type="entry name" value="Aminomethyltransferase"/>
    <property type="match status" value="1"/>
</dbReference>
<keyword evidence="4 7" id="KW-0808">Transferase</keyword>
<accession>A0A069RBG0</accession>
<comment type="similarity">
    <text evidence="1 7">Belongs to the GcvT family.</text>
</comment>
<comment type="catalytic activity">
    <reaction evidence="6 7">
        <text>N(6)-[(R)-S(8)-aminomethyldihydrolipoyl]-L-lysyl-[protein] + (6S)-5,6,7,8-tetrahydrofolate = N(6)-[(R)-dihydrolipoyl]-L-lysyl-[protein] + (6R)-5,10-methylene-5,6,7,8-tetrahydrofolate + NH4(+)</text>
        <dbReference type="Rhea" id="RHEA:16945"/>
        <dbReference type="Rhea" id="RHEA-COMP:10475"/>
        <dbReference type="Rhea" id="RHEA-COMP:10492"/>
        <dbReference type="ChEBI" id="CHEBI:15636"/>
        <dbReference type="ChEBI" id="CHEBI:28938"/>
        <dbReference type="ChEBI" id="CHEBI:57453"/>
        <dbReference type="ChEBI" id="CHEBI:83100"/>
        <dbReference type="ChEBI" id="CHEBI:83143"/>
        <dbReference type="EC" id="2.1.2.10"/>
    </reaction>
</comment>
<keyword evidence="11" id="KW-0489">Methyltransferase</keyword>
<dbReference type="FunFam" id="4.10.1250.10:FF:000001">
    <property type="entry name" value="Aminomethyltransferase"/>
    <property type="match status" value="1"/>
</dbReference>
<evidence type="ECO:0000313" key="11">
    <source>
        <dbReference type="EMBL" id="KDR94409.1"/>
    </source>
</evidence>
<dbReference type="Pfam" id="PF08669">
    <property type="entry name" value="GCV_T_C"/>
    <property type="match status" value="1"/>
</dbReference>
<comment type="function">
    <text evidence="7">The glycine cleavage system catalyzes the degradation of glycine.</text>
</comment>
<dbReference type="Gene3D" id="3.30.1360.120">
    <property type="entry name" value="Probable tRNA modification gtpase trme, domain 1"/>
    <property type="match status" value="1"/>
</dbReference>
<dbReference type="InterPro" id="IPR022903">
    <property type="entry name" value="GcvT_bac"/>
</dbReference>
<dbReference type="PIRSF" id="PIRSF006487">
    <property type="entry name" value="GcvT"/>
    <property type="match status" value="1"/>
</dbReference>
<dbReference type="PANTHER" id="PTHR43757:SF2">
    <property type="entry name" value="AMINOMETHYLTRANSFERASE, MITOCHONDRIAL"/>
    <property type="match status" value="1"/>
</dbReference>
<dbReference type="GO" id="GO:0005829">
    <property type="term" value="C:cytosol"/>
    <property type="evidence" value="ECO:0007669"/>
    <property type="project" value="TreeGrafter"/>
</dbReference>
<organism evidence="11 12">
    <name type="scientific">Peptoclostridium litorale DSM 5388</name>
    <dbReference type="NCBI Taxonomy" id="1121324"/>
    <lineage>
        <taxon>Bacteria</taxon>
        <taxon>Bacillati</taxon>
        <taxon>Bacillota</taxon>
        <taxon>Clostridia</taxon>
        <taxon>Peptostreptococcales</taxon>
        <taxon>Peptoclostridiaceae</taxon>
        <taxon>Peptoclostridium</taxon>
    </lineage>
</organism>
<dbReference type="EMBL" id="JJMM01000020">
    <property type="protein sequence ID" value="KDR94409.1"/>
    <property type="molecule type" value="Genomic_DNA"/>
</dbReference>
<comment type="subunit">
    <text evidence="7">The glycine cleavage system is composed of four proteins: P, T, L and H.</text>
</comment>
<keyword evidence="12" id="KW-1185">Reference proteome</keyword>
<evidence type="ECO:0000256" key="8">
    <source>
        <dbReference type="PIRSR" id="PIRSR006487-1"/>
    </source>
</evidence>
<evidence type="ECO:0000259" key="9">
    <source>
        <dbReference type="Pfam" id="PF01571"/>
    </source>
</evidence>